<dbReference type="InterPro" id="IPR037129">
    <property type="entry name" value="XPA_sf"/>
</dbReference>
<dbReference type="Gene3D" id="3.90.530.10">
    <property type="entry name" value="XPA C-terminal domain"/>
    <property type="match status" value="1"/>
</dbReference>
<dbReference type="EMBL" id="MZNU01000176">
    <property type="protein sequence ID" value="OWP03347.1"/>
    <property type="molecule type" value="Genomic_DNA"/>
</dbReference>
<feature type="region of interest" description="Disordered" evidence="4">
    <location>
        <begin position="73"/>
        <end position="96"/>
    </location>
</feature>
<evidence type="ECO:0000256" key="1">
    <source>
        <dbReference type="ARBA" id="ARBA00004123"/>
    </source>
</evidence>
<dbReference type="InParanoid" id="A0A218Z5M4"/>
<keyword evidence="7" id="KW-1185">Reference proteome</keyword>
<evidence type="ECO:0000256" key="2">
    <source>
        <dbReference type="ARBA" id="ARBA00022833"/>
    </source>
</evidence>
<dbReference type="AlphaFoldDB" id="A0A218Z5M4"/>
<dbReference type="PANTHER" id="PTHR10142">
    <property type="entry name" value="DNA REPAIR PROTEIN COMPLEMENTING XP-A CELLS"/>
    <property type="match status" value="1"/>
</dbReference>
<evidence type="ECO:0000259" key="5">
    <source>
        <dbReference type="Pfam" id="PF05181"/>
    </source>
</evidence>
<gene>
    <name evidence="6" type="ORF">B2J93_7365</name>
</gene>
<protein>
    <recommendedName>
        <fullName evidence="5">XPA C-terminal domain-containing protein</fullName>
    </recommendedName>
</protein>
<comment type="caution">
    <text evidence="6">The sequence shown here is derived from an EMBL/GenBank/DDBJ whole genome shotgun (WGS) entry which is preliminary data.</text>
</comment>
<evidence type="ECO:0000313" key="7">
    <source>
        <dbReference type="Proteomes" id="UP000242519"/>
    </source>
</evidence>
<dbReference type="OrthoDB" id="5368863at2759"/>
<sequence length="350" mass="39983">MEGPNTPPQKRITRGQNARPPPTPEVTRRIEENRLRAKALREQYIAREAAAYSEPTKRTPSGFLATDAVTPASLKRAHSSISTSNVPRQSRDGRIIPKDDGIQAARKFKSYVDHDFSKMTDTKGGFLSVDDDPFNKAMHKPKDDEKPAHMTLAEWERHQLLKSLRSRKEGPFEPGLGLSAKDQGKRCTECRSLEIDWQWDEVFKCQVRTDYLLTNPELEDPDLLPHLSKPNPLKSHYHDMNLFLRFQVEAYAWTKWGSPEALDAEAEKRKDDAAKRKTKKFNKGLRELKKKTMTDKYRRDLQNGSKSGNFGDRIGDGKHVHTWGLAVETEDGMCTRTCTDCGMENEELVM</sequence>
<dbReference type="PANTHER" id="PTHR10142:SF0">
    <property type="entry name" value="DNA REPAIR PROTEIN COMPLEMENTING XP-A CELLS"/>
    <property type="match status" value="1"/>
</dbReference>
<dbReference type="GO" id="GO:0006284">
    <property type="term" value="P:base-excision repair"/>
    <property type="evidence" value="ECO:0007669"/>
    <property type="project" value="TreeGrafter"/>
</dbReference>
<evidence type="ECO:0000256" key="3">
    <source>
        <dbReference type="ARBA" id="ARBA00023242"/>
    </source>
</evidence>
<dbReference type="GO" id="GO:1901255">
    <property type="term" value="P:nucleotide-excision repair involved in interstrand cross-link repair"/>
    <property type="evidence" value="ECO:0007669"/>
    <property type="project" value="TreeGrafter"/>
</dbReference>
<feature type="domain" description="XPA C-terminal" evidence="5">
    <location>
        <begin position="204"/>
        <end position="248"/>
    </location>
</feature>
<organism evidence="6 7">
    <name type="scientific">Diplocarpon coronariae</name>
    <dbReference type="NCBI Taxonomy" id="2795749"/>
    <lineage>
        <taxon>Eukaryota</taxon>
        <taxon>Fungi</taxon>
        <taxon>Dikarya</taxon>
        <taxon>Ascomycota</taxon>
        <taxon>Pezizomycotina</taxon>
        <taxon>Leotiomycetes</taxon>
        <taxon>Helotiales</taxon>
        <taxon>Drepanopezizaceae</taxon>
        <taxon>Diplocarpon</taxon>
    </lineage>
</organism>
<name>A0A218Z5M4_9HELO</name>
<dbReference type="Pfam" id="PF05181">
    <property type="entry name" value="XPA_C"/>
    <property type="match status" value="1"/>
</dbReference>
<dbReference type="NCBIfam" id="TIGR00598">
    <property type="entry name" value="rad14"/>
    <property type="match status" value="1"/>
</dbReference>
<dbReference type="Proteomes" id="UP000242519">
    <property type="component" value="Unassembled WGS sequence"/>
</dbReference>
<dbReference type="InterPro" id="IPR009061">
    <property type="entry name" value="DNA-bd_dom_put_sf"/>
</dbReference>
<keyword evidence="2" id="KW-0862">Zinc</keyword>
<accession>A0A218Z5M4</accession>
<dbReference type="GO" id="GO:0070914">
    <property type="term" value="P:UV-damage excision repair"/>
    <property type="evidence" value="ECO:0007669"/>
    <property type="project" value="TreeGrafter"/>
</dbReference>
<dbReference type="InterPro" id="IPR022656">
    <property type="entry name" value="XPA_C"/>
</dbReference>
<dbReference type="InterPro" id="IPR000465">
    <property type="entry name" value="XPA/RAD14"/>
</dbReference>
<dbReference type="GO" id="GO:0000110">
    <property type="term" value="C:nucleotide-excision repair factor 1 complex"/>
    <property type="evidence" value="ECO:0007669"/>
    <property type="project" value="TreeGrafter"/>
</dbReference>
<comment type="subcellular location">
    <subcellularLocation>
        <location evidence="1">Nucleus</location>
    </subcellularLocation>
</comment>
<proteinExistence type="predicted"/>
<evidence type="ECO:0000256" key="4">
    <source>
        <dbReference type="SAM" id="MobiDB-lite"/>
    </source>
</evidence>
<dbReference type="STRING" id="503106.A0A218Z5M4"/>
<evidence type="ECO:0000313" key="6">
    <source>
        <dbReference type="EMBL" id="OWP03347.1"/>
    </source>
</evidence>
<dbReference type="SUPFAM" id="SSF46955">
    <property type="entry name" value="Putative DNA-binding domain"/>
    <property type="match status" value="1"/>
</dbReference>
<dbReference type="GO" id="GO:0003684">
    <property type="term" value="F:damaged DNA binding"/>
    <property type="evidence" value="ECO:0007669"/>
    <property type="project" value="InterPro"/>
</dbReference>
<keyword evidence="3" id="KW-0539">Nucleus</keyword>
<reference evidence="6 7" key="1">
    <citation type="submission" date="2017-04" db="EMBL/GenBank/DDBJ databases">
        <title>Draft genome sequence of Marssonina coronaria NL1: causal agent of apple blotch.</title>
        <authorList>
            <person name="Cheng Q."/>
        </authorList>
    </citation>
    <scope>NUCLEOTIDE SEQUENCE [LARGE SCALE GENOMIC DNA]</scope>
    <source>
        <strain evidence="6 7">NL1</strain>
    </source>
</reference>
<dbReference type="GO" id="GO:0000715">
    <property type="term" value="P:nucleotide-excision repair, DNA damage recognition"/>
    <property type="evidence" value="ECO:0007669"/>
    <property type="project" value="TreeGrafter"/>
</dbReference>
<feature type="region of interest" description="Disordered" evidence="4">
    <location>
        <begin position="1"/>
        <end position="31"/>
    </location>
</feature>
<dbReference type="FunCoup" id="A0A218Z5M4">
    <property type="interactions" value="82"/>
</dbReference>
<feature type="compositionally biased region" description="Polar residues" evidence="4">
    <location>
        <begin position="79"/>
        <end position="88"/>
    </location>
</feature>